<evidence type="ECO:0000256" key="6">
    <source>
        <dbReference type="ARBA" id="ARBA00023136"/>
    </source>
</evidence>
<dbReference type="RefSeq" id="WP_094967627.1">
    <property type="nucleotide sequence ID" value="NZ_NGJN01000002.1"/>
</dbReference>
<evidence type="ECO:0000256" key="4">
    <source>
        <dbReference type="ARBA" id="ARBA00022692"/>
    </source>
</evidence>
<dbReference type="OrthoDB" id="9807778at2"/>
<evidence type="ECO:0000259" key="8">
    <source>
        <dbReference type="Pfam" id="PF00535"/>
    </source>
</evidence>
<evidence type="ECO:0000313" key="9">
    <source>
        <dbReference type="EMBL" id="OZV70038.1"/>
    </source>
</evidence>
<accession>A0A265UXJ0</accession>
<keyword evidence="2" id="KW-0328">Glycosyltransferase</keyword>
<dbReference type="InterPro" id="IPR050256">
    <property type="entry name" value="Glycosyltransferase_2"/>
</dbReference>
<dbReference type="InterPro" id="IPR029044">
    <property type="entry name" value="Nucleotide-diphossugar_trans"/>
</dbReference>
<evidence type="ECO:0000256" key="1">
    <source>
        <dbReference type="ARBA" id="ARBA00004141"/>
    </source>
</evidence>
<keyword evidence="5 7" id="KW-1133">Transmembrane helix</keyword>
<evidence type="ECO:0000313" key="10">
    <source>
        <dbReference type="Proteomes" id="UP000216840"/>
    </source>
</evidence>
<evidence type="ECO:0000256" key="7">
    <source>
        <dbReference type="SAM" id="Phobius"/>
    </source>
</evidence>
<feature type="transmembrane region" description="Helical" evidence="7">
    <location>
        <begin position="264"/>
        <end position="289"/>
    </location>
</feature>
<comment type="subcellular location">
    <subcellularLocation>
        <location evidence="1">Membrane</location>
        <topology evidence="1">Multi-pass membrane protein</topology>
    </subcellularLocation>
</comment>
<evidence type="ECO:0000256" key="2">
    <source>
        <dbReference type="ARBA" id="ARBA00022676"/>
    </source>
</evidence>
<sequence>MAETIEISIVSPVYKAENIVDDLVLRLKETLKILNVVYEIILVDDRSPDGSWEKMKQLSKTNPEVKSIRLSRNFGQHPAIMAGLSQAKGNWIVVMDCDLQDQPKEIIKLYNKAQEGFDVVLAKRTKRKDSFLKKYTSKLFYIFFNYFSGISIDNEIANFGVYHKKVIKNVLQIGDKISFFPLFVNWVGYKQTAIHVEHAERIEGKSSYSYLTLFKLAFNTIISFSDRPLRLFLNFGILVSTLSFLAAIYVFFQAIFNKIEVMGYASIFIGICFFSGIIITILGITGIYLGKVFNQVKNRPLYIVDELHD</sequence>
<gene>
    <name evidence="9" type="ORF">CA834_05315</name>
</gene>
<dbReference type="Pfam" id="PF00535">
    <property type="entry name" value="Glycos_transf_2"/>
    <property type="match status" value="1"/>
</dbReference>
<feature type="transmembrane region" description="Helical" evidence="7">
    <location>
        <begin position="231"/>
        <end position="252"/>
    </location>
</feature>
<dbReference type="InterPro" id="IPR001173">
    <property type="entry name" value="Glyco_trans_2-like"/>
</dbReference>
<dbReference type="EMBL" id="NGJN01000002">
    <property type="protein sequence ID" value="OZV70038.1"/>
    <property type="molecule type" value="Genomic_DNA"/>
</dbReference>
<dbReference type="GO" id="GO:0005886">
    <property type="term" value="C:plasma membrane"/>
    <property type="evidence" value="ECO:0007669"/>
    <property type="project" value="TreeGrafter"/>
</dbReference>
<dbReference type="PANTHER" id="PTHR48090">
    <property type="entry name" value="UNDECAPRENYL-PHOSPHATE 4-DEOXY-4-FORMAMIDO-L-ARABINOSE TRANSFERASE-RELATED"/>
    <property type="match status" value="1"/>
</dbReference>
<feature type="domain" description="Glycosyltransferase 2-like" evidence="8">
    <location>
        <begin position="8"/>
        <end position="167"/>
    </location>
</feature>
<dbReference type="SUPFAM" id="SSF53448">
    <property type="entry name" value="Nucleotide-diphospho-sugar transferases"/>
    <property type="match status" value="1"/>
</dbReference>
<name>A0A265UXJ0_9FLAO</name>
<dbReference type="Gene3D" id="3.90.550.10">
    <property type="entry name" value="Spore Coat Polysaccharide Biosynthesis Protein SpsA, Chain A"/>
    <property type="match status" value="1"/>
</dbReference>
<dbReference type="PANTHER" id="PTHR48090:SF1">
    <property type="entry name" value="PROPHAGE BACTOPRENOL GLUCOSYL TRANSFERASE HOMOLOG"/>
    <property type="match status" value="1"/>
</dbReference>
<dbReference type="CDD" id="cd04187">
    <property type="entry name" value="DPM1_like_bac"/>
    <property type="match status" value="1"/>
</dbReference>
<dbReference type="AlphaFoldDB" id="A0A265UXJ0"/>
<reference evidence="9 10" key="1">
    <citation type="submission" date="2017-05" db="EMBL/GenBank/DDBJ databases">
        <title>The draft genome sequence of Idiomarina salinarum WNB302.</title>
        <authorList>
            <person name="Sun Y."/>
            <person name="Chen B."/>
            <person name="Du Z."/>
        </authorList>
    </citation>
    <scope>NUCLEOTIDE SEQUENCE [LARGE SCALE GENOMIC DNA]</scope>
    <source>
        <strain evidence="9 10">WNB302</strain>
    </source>
</reference>
<keyword evidence="10" id="KW-1185">Reference proteome</keyword>
<proteinExistence type="predicted"/>
<evidence type="ECO:0000256" key="3">
    <source>
        <dbReference type="ARBA" id="ARBA00022679"/>
    </source>
</evidence>
<keyword evidence="4 7" id="KW-0812">Transmembrane</keyword>
<protein>
    <submittedName>
        <fullName evidence="9">Glycosyltransferase</fullName>
    </submittedName>
</protein>
<keyword evidence="6 7" id="KW-0472">Membrane</keyword>
<dbReference type="GO" id="GO:0016757">
    <property type="term" value="F:glycosyltransferase activity"/>
    <property type="evidence" value="ECO:0007669"/>
    <property type="project" value="UniProtKB-KW"/>
</dbReference>
<comment type="caution">
    <text evidence="9">The sequence shown here is derived from an EMBL/GenBank/DDBJ whole genome shotgun (WGS) entry which is preliminary data.</text>
</comment>
<keyword evidence="3 9" id="KW-0808">Transferase</keyword>
<dbReference type="Proteomes" id="UP000216840">
    <property type="component" value="Unassembled WGS sequence"/>
</dbReference>
<organism evidence="9 10">
    <name type="scientific">Winogradskyella aurantia</name>
    <dbReference type="NCBI Taxonomy" id="1915063"/>
    <lineage>
        <taxon>Bacteria</taxon>
        <taxon>Pseudomonadati</taxon>
        <taxon>Bacteroidota</taxon>
        <taxon>Flavobacteriia</taxon>
        <taxon>Flavobacteriales</taxon>
        <taxon>Flavobacteriaceae</taxon>
        <taxon>Winogradskyella</taxon>
    </lineage>
</organism>
<evidence type="ECO:0000256" key="5">
    <source>
        <dbReference type="ARBA" id="ARBA00022989"/>
    </source>
</evidence>